<gene>
    <name evidence="4" type="ORF">AMSG_04387</name>
</gene>
<dbReference type="STRING" id="461836.A0A0L0DA40"/>
<dbReference type="InterPro" id="IPR005612">
    <property type="entry name" value="CCAAT-binding_factor"/>
</dbReference>
<dbReference type="InterPro" id="IPR027193">
    <property type="entry name" value="Noc4"/>
</dbReference>
<accession>A0A0L0DA40</accession>
<feature type="domain" description="CCAAT-binding factor" evidence="3">
    <location>
        <begin position="360"/>
        <end position="519"/>
    </location>
</feature>
<dbReference type="eggNOG" id="KOG2154">
    <property type="taxonomic scope" value="Eukaryota"/>
</dbReference>
<evidence type="ECO:0000256" key="1">
    <source>
        <dbReference type="ARBA" id="ARBA00007797"/>
    </source>
</evidence>
<evidence type="ECO:0000313" key="5">
    <source>
        <dbReference type="Proteomes" id="UP000054408"/>
    </source>
</evidence>
<dbReference type="RefSeq" id="XP_013758728.1">
    <property type="nucleotide sequence ID" value="XM_013903274.1"/>
</dbReference>
<feature type="region of interest" description="Disordered" evidence="2">
    <location>
        <begin position="271"/>
        <end position="296"/>
    </location>
</feature>
<dbReference type="GO" id="GO:0042254">
    <property type="term" value="P:ribosome biogenesis"/>
    <property type="evidence" value="ECO:0007669"/>
    <property type="project" value="InterPro"/>
</dbReference>
<dbReference type="AlphaFoldDB" id="A0A0L0DA40"/>
<dbReference type="EMBL" id="GL349450">
    <property type="protein sequence ID" value="KNC48158.1"/>
    <property type="molecule type" value="Genomic_DNA"/>
</dbReference>
<dbReference type="OrthoDB" id="10263185at2759"/>
<dbReference type="GO" id="GO:0032040">
    <property type="term" value="C:small-subunit processome"/>
    <property type="evidence" value="ECO:0007669"/>
    <property type="project" value="TreeGrafter"/>
</dbReference>
<dbReference type="GeneID" id="25563932"/>
<comment type="similarity">
    <text evidence="1">Belongs to the CBF/MAK21 family.</text>
</comment>
<dbReference type="Proteomes" id="UP000054408">
    <property type="component" value="Unassembled WGS sequence"/>
</dbReference>
<name>A0A0L0DA40_THETB</name>
<sequence length="628" mass="68099">MATADSVYSEIISSLMEEVQDDFAAQGVDASFVAQMGMVRVFAGDDAVRAAEVRAPVDDAVEDAAEAATGGERPSKKKRKSLDGAAAARTKAAARAMDTYVEWLGDRFEEYQALLAELVVKANACLKIPALDMLFKHLRRALRTRLPSLFARTSVAHSVVPRDLLARVINAIIGAVGAPPVLADADVDAFAYAALLGPRLAQPFDEFLLGSADDLRAFVLQTLAELPDALLASEPAVGFVIDRLQAVAGLIPATNDDMQEFILPAVAHGGEPGKAAAGKRKRKRSSSEAKPLRGSAVTAKDVRKAYERAWRKAVSAQALTPALYKAILETFPETILANVLKPLTWLDFLAHAYEQPGIVAVLALSGMHELITKYNLEYPQFYAKLYSLLTPAVLYAKYRARFFKLVHKFMRSTYLPHYLVAAFIKRLARLALSAPPQGALLAIQLIFNMMTNNPATVALVHRPEFVARVAGSGPLGPDSAGADPFDESENDPAKTNAQASSLWELQALEHHYSPTVARSARVFRTLEEEKAYKVRKRNHAARQTAALDSALNTSYATLIAVELKHRPRVKVKGTKKKAHVAVALSHIRPRTLFSDRERSAVFAPFVLAAPASLEPIAAAAGSDVEPEP</sequence>
<evidence type="ECO:0000256" key="2">
    <source>
        <dbReference type="SAM" id="MobiDB-lite"/>
    </source>
</evidence>
<organism evidence="4 5">
    <name type="scientific">Thecamonas trahens ATCC 50062</name>
    <dbReference type="NCBI Taxonomy" id="461836"/>
    <lineage>
        <taxon>Eukaryota</taxon>
        <taxon>Apusozoa</taxon>
        <taxon>Apusomonadida</taxon>
        <taxon>Apusomonadidae</taxon>
        <taxon>Thecamonas</taxon>
    </lineage>
</organism>
<dbReference type="PANTHER" id="PTHR12455:SF0">
    <property type="entry name" value="NUCLEOLAR COMPLEX PROTEIN 4 HOMOLOG"/>
    <property type="match status" value="1"/>
</dbReference>
<evidence type="ECO:0000313" key="4">
    <source>
        <dbReference type="EMBL" id="KNC48158.1"/>
    </source>
</evidence>
<proteinExistence type="inferred from homology"/>
<dbReference type="GO" id="GO:0030692">
    <property type="term" value="C:Noc4p-Nop14p complex"/>
    <property type="evidence" value="ECO:0007669"/>
    <property type="project" value="TreeGrafter"/>
</dbReference>
<evidence type="ECO:0000259" key="3">
    <source>
        <dbReference type="Pfam" id="PF03914"/>
    </source>
</evidence>
<protein>
    <submittedName>
        <fullName evidence="4">CBF/Mak21 family protein</fullName>
    </submittedName>
</protein>
<dbReference type="PANTHER" id="PTHR12455">
    <property type="entry name" value="NUCLEOLAR COMPLEX PROTEIN 4"/>
    <property type="match status" value="1"/>
</dbReference>
<reference evidence="4 5" key="1">
    <citation type="submission" date="2010-05" db="EMBL/GenBank/DDBJ databases">
        <title>The Genome Sequence of Thecamonas trahens ATCC 50062.</title>
        <authorList>
            <consortium name="The Broad Institute Genome Sequencing Platform"/>
            <person name="Russ C."/>
            <person name="Cuomo C."/>
            <person name="Shea T."/>
            <person name="Young S.K."/>
            <person name="Zeng Q."/>
            <person name="Koehrsen M."/>
            <person name="Haas B."/>
            <person name="Borodovsky M."/>
            <person name="Guigo R."/>
            <person name="Alvarado L."/>
            <person name="Berlin A."/>
            <person name="Bochicchio J."/>
            <person name="Borenstein D."/>
            <person name="Chapman S."/>
            <person name="Chen Z."/>
            <person name="Freedman E."/>
            <person name="Gellesch M."/>
            <person name="Goldberg J."/>
            <person name="Griggs A."/>
            <person name="Gujja S."/>
            <person name="Heilman E."/>
            <person name="Heiman D."/>
            <person name="Hepburn T."/>
            <person name="Howarth C."/>
            <person name="Jen D."/>
            <person name="Larson L."/>
            <person name="Mehta T."/>
            <person name="Park D."/>
            <person name="Pearson M."/>
            <person name="Roberts A."/>
            <person name="Saif S."/>
            <person name="Shenoy N."/>
            <person name="Sisk P."/>
            <person name="Stolte C."/>
            <person name="Sykes S."/>
            <person name="Thomson T."/>
            <person name="Walk T."/>
            <person name="White J."/>
            <person name="Yandava C."/>
            <person name="Burger G."/>
            <person name="Gray M.W."/>
            <person name="Holland P.W.H."/>
            <person name="King N."/>
            <person name="Lang F.B.F."/>
            <person name="Roger A.J."/>
            <person name="Ruiz-Trillo I."/>
            <person name="Lander E."/>
            <person name="Nusbaum C."/>
        </authorList>
    </citation>
    <scope>NUCLEOTIDE SEQUENCE [LARGE SCALE GENOMIC DNA]</scope>
    <source>
        <strain evidence="4 5">ATCC 50062</strain>
    </source>
</reference>
<dbReference type="Pfam" id="PF03914">
    <property type="entry name" value="CBF"/>
    <property type="match status" value="1"/>
</dbReference>
<keyword evidence="5" id="KW-1185">Reference proteome</keyword>
<dbReference type="OMA" id="WEEIFED"/>